<dbReference type="PROSITE" id="PS00758">
    <property type="entry name" value="ARGE_DAPE_CPG2_1"/>
    <property type="match status" value="1"/>
</dbReference>
<dbReference type="InterPro" id="IPR002625">
    <property type="entry name" value="Smr_dom"/>
</dbReference>
<protein>
    <recommendedName>
        <fullName evidence="3">Smr domain-containing protein</fullName>
    </recommendedName>
</protein>
<proteinExistence type="predicted"/>
<dbReference type="PANTHER" id="PTHR43808:SF25">
    <property type="entry name" value="PEPTIDASE M20 DIMERISATION DOMAIN-CONTAINING PROTEIN"/>
    <property type="match status" value="1"/>
</dbReference>
<name>A0A0N8PRS6_9CHLR</name>
<dbReference type="PROSITE" id="PS50828">
    <property type="entry name" value="SMR"/>
    <property type="match status" value="1"/>
</dbReference>
<dbReference type="PANTHER" id="PTHR43808">
    <property type="entry name" value="ACETYLORNITHINE DEACETYLASE"/>
    <property type="match status" value="1"/>
</dbReference>
<evidence type="ECO:0000313" key="5">
    <source>
        <dbReference type="Proteomes" id="UP000050509"/>
    </source>
</evidence>
<keyword evidence="1" id="KW-0378">Hydrolase</keyword>
<dbReference type="InterPro" id="IPR001261">
    <property type="entry name" value="ArgE/DapE_CS"/>
</dbReference>
<dbReference type="InterPro" id="IPR050072">
    <property type="entry name" value="Peptidase_M20A"/>
</dbReference>
<feature type="domain" description="Smr" evidence="3">
    <location>
        <begin position="1"/>
        <end position="63"/>
    </location>
</feature>
<dbReference type="Gene3D" id="3.40.630.10">
    <property type="entry name" value="Zn peptidases"/>
    <property type="match status" value="1"/>
</dbReference>
<evidence type="ECO:0000259" key="3">
    <source>
        <dbReference type="PROSITE" id="PS50828"/>
    </source>
</evidence>
<keyword evidence="5" id="KW-1185">Reference proteome</keyword>
<dbReference type="AlphaFoldDB" id="A0A0N8PRS6"/>
<accession>A0A0N8PRS6</accession>
<sequence length="133" mass="13958">MDTLERLLAGLVAIDSVNPALVAGGAGEGAIAAFVAEWLRAAGLEVQLDEVRPGRPNVVARLRGSGGGHTLLLNGHIDTVGVAGMAAPHQPGGNFLNKRCRRFARVLRVRRGEHTNIQRSHNNSYGAIAATPP</sequence>
<keyword evidence="2" id="KW-0862">Zinc</keyword>
<dbReference type="Proteomes" id="UP000050509">
    <property type="component" value="Unassembled WGS sequence"/>
</dbReference>
<gene>
    <name evidence="4" type="ORF">SE17_25110</name>
</gene>
<reference evidence="4 5" key="1">
    <citation type="submission" date="2015-09" db="EMBL/GenBank/DDBJ databases">
        <title>Draft genome sequence of Kouleothrix aurantiaca JCM 19913.</title>
        <authorList>
            <person name="Hemp J."/>
        </authorList>
    </citation>
    <scope>NUCLEOTIDE SEQUENCE [LARGE SCALE GENOMIC DNA]</scope>
    <source>
        <strain evidence="4 5">COM-B</strain>
    </source>
</reference>
<evidence type="ECO:0000313" key="4">
    <source>
        <dbReference type="EMBL" id="KPV50749.1"/>
    </source>
</evidence>
<comment type="caution">
    <text evidence="4">The sequence shown here is derived from an EMBL/GenBank/DDBJ whole genome shotgun (WGS) entry which is preliminary data.</text>
</comment>
<dbReference type="EMBL" id="LJCR01001233">
    <property type="protein sequence ID" value="KPV50749.1"/>
    <property type="molecule type" value="Genomic_DNA"/>
</dbReference>
<organism evidence="4 5">
    <name type="scientific">Kouleothrix aurantiaca</name>
    <dbReference type="NCBI Taxonomy" id="186479"/>
    <lineage>
        <taxon>Bacteria</taxon>
        <taxon>Bacillati</taxon>
        <taxon>Chloroflexota</taxon>
        <taxon>Chloroflexia</taxon>
        <taxon>Chloroflexales</taxon>
        <taxon>Roseiflexineae</taxon>
        <taxon>Roseiflexaceae</taxon>
        <taxon>Kouleothrix</taxon>
    </lineage>
</organism>
<evidence type="ECO:0000256" key="1">
    <source>
        <dbReference type="ARBA" id="ARBA00022801"/>
    </source>
</evidence>
<dbReference type="SUPFAM" id="SSF53187">
    <property type="entry name" value="Zn-dependent exopeptidases"/>
    <property type="match status" value="1"/>
</dbReference>
<evidence type="ECO:0000256" key="2">
    <source>
        <dbReference type="ARBA" id="ARBA00022833"/>
    </source>
</evidence>